<dbReference type="KEGG" id="cfm:BJL90_01270"/>
<dbReference type="Gene3D" id="3.90.220.20">
    <property type="entry name" value="DNA methylase specificity domains"/>
    <property type="match status" value="2"/>
</dbReference>
<dbReference type="GO" id="GO:0003677">
    <property type="term" value="F:DNA binding"/>
    <property type="evidence" value="ECO:0007669"/>
    <property type="project" value="UniProtKB-KW"/>
</dbReference>
<feature type="domain" description="Type I restriction modification DNA specificity" evidence="4">
    <location>
        <begin position="258"/>
        <end position="418"/>
    </location>
</feature>
<dbReference type="InterPro" id="IPR052021">
    <property type="entry name" value="Type-I_RS_S_subunit"/>
</dbReference>
<evidence type="ECO:0000256" key="3">
    <source>
        <dbReference type="ARBA" id="ARBA00023125"/>
    </source>
</evidence>
<protein>
    <submittedName>
        <fullName evidence="6">EcoKI restriction-modification system protein HsdS</fullName>
    </submittedName>
</protein>
<dbReference type="Pfam" id="PF01420">
    <property type="entry name" value="Methylase_S"/>
    <property type="match status" value="2"/>
</dbReference>
<dbReference type="SUPFAM" id="SSF116734">
    <property type="entry name" value="DNA methylase specificity domain"/>
    <property type="match status" value="2"/>
</dbReference>
<keyword evidence="2" id="KW-0680">Restriction system</keyword>
<evidence type="ECO:0000313" key="6">
    <source>
        <dbReference type="EMBL" id="ARE89080.1"/>
    </source>
</evidence>
<name>A0AAC9RPW3_9CLOT</name>
<feature type="domain" description="Type I restriction modification DNA specificity" evidence="4">
    <location>
        <begin position="35"/>
        <end position="182"/>
    </location>
</feature>
<dbReference type="RefSeq" id="WP_070963593.1">
    <property type="nucleotide sequence ID" value="NZ_CP017603.1"/>
</dbReference>
<accession>A0AAC9RPW3</accession>
<evidence type="ECO:0000313" key="7">
    <source>
        <dbReference type="Proteomes" id="UP000177894"/>
    </source>
</evidence>
<gene>
    <name evidence="5" type="ORF">BJL90_01270</name>
    <name evidence="6" type="ORF">CLFO_34860</name>
</gene>
<dbReference type="Proteomes" id="UP000177894">
    <property type="component" value="Chromosome"/>
</dbReference>
<evidence type="ECO:0000256" key="1">
    <source>
        <dbReference type="ARBA" id="ARBA00010923"/>
    </source>
</evidence>
<dbReference type="Proteomes" id="UP000192478">
    <property type="component" value="Chromosome"/>
</dbReference>
<evidence type="ECO:0000313" key="5">
    <source>
        <dbReference type="EMBL" id="AOY74702.1"/>
    </source>
</evidence>
<sequence length="448" mass="51951">MENVNILPYGALNGSDWTVNSLIVAMKINQSSRIPLSELCYINNTPITKVRLDSDKQYPYLEIKSIDVDKKMISNFETIQYGELPSRAKLIAYPGDIVLSIIRPERGAVAIVPDDFKEYIVTNAIAVLTPKHISPELLYFLLYHQTILDEFGGLARGAAIPTLSLRQLKVYQLPISKIPQKDEVARRMYGEWRNINKTSKEFIEIIEEVFQSFLLNQDDIGQETLEKKHMICEYEHLKDRLDASYHLGRHKTLVPWNCEIRELGEFIEYRNVPEVPYSNEFFHQEIPSIRIQNLVEDAIEINLEGIDHLSCEATSEHGRNQYIRENDIIIPKHGGSVRRSNLAGKSLQGAIVNQHLYVVKISQQLLPEYLVMYLKTKWVQDQISINLGGTVQSIIKRKNIDELRIPMPSLEIQRQIIEEAHKRNDINRYIDLKKKEIMDFVEELYSRY</sequence>
<dbReference type="CDD" id="cd16961">
    <property type="entry name" value="RMtype1_S_TRD-CR_like"/>
    <property type="match status" value="1"/>
</dbReference>
<keyword evidence="7" id="KW-1185">Reference proteome</keyword>
<evidence type="ECO:0000256" key="2">
    <source>
        <dbReference type="ARBA" id="ARBA00022747"/>
    </source>
</evidence>
<reference evidence="6 8" key="2">
    <citation type="submission" date="2017-03" db="EMBL/GenBank/DDBJ databases">
        <title>Complete sequence of Clostridium formicaceticum DSM 92.</title>
        <authorList>
            <person name="Poehlein A."/>
            <person name="Karl M."/>
            <person name="Bengelsdorf F.R."/>
            <person name="Duerre P."/>
            <person name="Daniel R."/>
        </authorList>
    </citation>
    <scope>NUCLEOTIDE SEQUENCE [LARGE SCALE GENOMIC DNA]</scope>
    <source>
        <strain evidence="6 8">DSM 92</strain>
    </source>
</reference>
<dbReference type="PANTHER" id="PTHR30408">
    <property type="entry name" value="TYPE-1 RESTRICTION ENZYME ECOKI SPECIFICITY PROTEIN"/>
    <property type="match status" value="1"/>
</dbReference>
<dbReference type="PANTHER" id="PTHR30408:SF12">
    <property type="entry name" value="TYPE I RESTRICTION ENZYME MJAVIII SPECIFICITY SUBUNIT"/>
    <property type="match status" value="1"/>
</dbReference>
<dbReference type="GO" id="GO:0009307">
    <property type="term" value="P:DNA restriction-modification system"/>
    <property type="evidence" value="ECO:0007669"/>
    <property type="project" value="UniProtKB-KW"/>
</dbReference>
<dbReference type="InterPro" id="IPR000055">
    <property type="entry name" value="Restrct_endonuc_typeI_TRD"/>
</dbReference>
<organism evidence="6 8">
    <name type="scientific">Clostridium formicaceticum</name>
    <dbReference type="NCBI Taxonomy" id="1497"/>
    <lineage>
        <taxon>Bacteria</taxon>
        <taxon>Bacillati</taxon>
        <taxon>Bacillota</taxon>
        <taxon>Clostridia</taxon>
        <taxon>Eubacteriales</taxon>
        <taxon>Clostridiaceae</taxon>
        <taxon>Clostridium</taxon>
    </lineage>
</organism>
<dbReference type="AlphaFoldDB" id="A0AAC9RPW3"/>
<reference evidence="5 7" key="1">
    <citation type="submission" date="2016-10" db="EMBL/GenBank/DDBJ databases">
        <title>Complete Genome Sequence of Acetogen Clostridium formicoaceticum ATCC 27076.</title>
        <authorList>
            <person name="Bao T."/>
            <person name="Cheng C."/>
            <person name="Zhao J."/>
            <person name="Yang S.-T."/>
            <person name="Wang J."/>
            <person name="Wang M."/>
        </authorList>
    </citation>
    <scope>NUCLEOTIDE SEQUENCE [LARGE SCALE GENOMIC DNA]</scope>
    <source>
        <strain evidence="5 7">ATCC 27076</strain>
    </source>
</reference>
<proteinExistence type="inferred from homology"/>
<evidence type="ECO:0000313" key="8">
    <source>
        <dbReference type="Proteomes" id="UP000192478"/>
    </source>
</evidence>
<dbReference type="EMBL" id="CP017603">
    <property type="protein sequence ID" value="AOY74702.1"/>
    <property type="molecule type" value="Genomic_DNA"/>
</dbReference>
<evidence type="ECO:0000259" key="4">
    <source>
        <dbReference type="Pfam" id="PF01420"/>
    </source>
</evidence>
<dbReference type="EMBL" id="CP020559">
    <property type="protein sequence ID" value="ARE89080.1"/>
    <property type="molecule type" value="Genomic_DNA"/>
</dbReference>
<dbReference type="InterPro" id="IPR044946">
    <property type="entry name" value="Restrct_endonuc_typeI_TRD_sf"/>
</dbReference>
<keyword evidence="3" id="KW-0238">DNA-binding</keyword>
<comment type="similarity">
    <text evidence="1">Belongs to the type-I restriction system S methylase family.</text>
</comment>